<dbReference type="PROSITE" id="PS51747">
    <property type="entry name" value="CYT_DCMP_DEAMINASES_2"/>
    <property type="match status" value="1"/>
</dbReference>
<dbReference type="EC" id="3.5.4.33" evidence="2"/>
<evidence type="ECO:0000313" key="3">
    <source>
        <dbReference type="Proteomes" id="UP001597018"/>
    </source>
</evidence>
<dbReference type="CDD" id="cd01285">
    <property type="entry name" value="nucleoside_deaminase"/>
    <property type="match status" value="1"/>
</dbReference>
<name>A0ABW3G0T4_9PSEU</name>
<feature type="domain" description="CMP/dCMP-type deaminase" evidence="1">
    <location>
        <begin position="10"/>
        <end position="133"/>
    </location>
</feature>
<dbReference type="GO" id="GO:0052717">
    <property type="term" value="F:tRNA-specific adenosine-34 deaminase activity"/>
    <property type="evidence" value="ECO:0007669"/>
    <property type="project" value="UniProtKB-EC"/>
</dbReference>
<accession>A0ABW3G0T4</accession>
<gene>
    <name evidence="2" type="ORF">ACFQ16_22370</name>
</gene>
<keyword evidence="2" id="KW-0378">Hydrolase</keyword>
<dbReference type="SUPFAM" id="SSF53927">
    <property type="entry name" value="Cytidine deaminase-like"/>
    <property type="match status" value="1"/>
</dbReference>
<dbReference type="Gene3D" id="3.40.140.10">
    <property type="entry name" value="Cytidine Deaminase, domain 2"/>
    <property type="match status" value="1"/>
</dbReference>
<proteinExistence type="predicted"/>
<keyword evidence="3" id="KW-1185">Reference proteome</keyword>
<dbReference type="Proteomes" id="UP001597018">
    <property type="component" value="Unassembled WGS sequence"/>
</dbReference>
<dbReference type="InterPro" id="IPR002125">
    <property type="entry name" value="CMP_dCMP_dom"/>
</dbReference>
<evidence type="ECO:0000259" key="1">
    <source>
        <dbReference type="PROSITE" id="PS51747"/>
    </source>
</evidence>
<comment type="caution">
    <text evidence="2">The sequence shown here is derived from an EMBL/GenBank/DDBJ whole genome shotgun (WGS) entry which is preliminary data.</text>
</comment>
<dbReference type="Pfam" id="PF00383">
    <property type="entry name" value="dCMP_cyt_deam_1"/>
    <property type="match status" value="1"/>
</dbReference>
<evidence type="ECO:0000313" key="2">
    <source>
        <dbReference type="EMBL" id="MFD0922499.1"/>
    </source>
</evidence>
<organism evidence="2 3">
    <name type="scientific">Saccharopolyspora rosea</name>
    <dbReference type="NCBI Taxonomy" id="524884"/>
    <lineage>
        <taxon>Bacteria</taxon>
        <taxon>Bacillati</taxon>
        <taxon>Actinomycetota</taxon>
        <taxon>Actinomycetes</taxon>
        <taxon>Pseudonocardiales</taxon>
        <taxon>Pseudonocardiaceae</taxon>
        <taxon>Saccharopolyspora</taxon>
    </lineage>
</organism>
<dbReference type="RefSeq" id="WP_263251373.1">
    <property type="nucleotide sequence ID" value="NZ_BAABLT010000016.1"/>
</dbReference>
<dbReference type="PANTHER" id="PTHR11079:SF161">
    <property type="entry name" value="CMP_DCMP-TYPE DEAMINASE DOMAIN-CONTAINING PROTEIN"/>
    <property type="match status" value="1"/>
</dbReference>
<dbReference type="EMBL" id="JBHTIW010000021">
    <property type="protein sequence ID" value="MFD0922499.1"/>
    <property type="molecule type" value="Genomic_DNA"/>
</dbReference>
<protein>
    <submittedName>
        <fullName evidence="2">Nucleoside deaminase</fullName>
        <ecNumber evidence="2">3.5.4.33</ecNumber>
    </submittedName>
</protein>
<reference evidence="3" key="1">
    <citation type="journal article" date="2019" name="Int. J. Syst. Evol. Microbiol.">
        <title>The Global Catalogue of Microorganisms (GCM) 10K type strain sequencing project: providing services to taxonomists for standard genome sequencing and annotation.</title>
        <authorList>
            <consortium name="The Broad Institute Genomics Platform"/>
            <consortium name="The Broad Institute Genome Sequencing Center for Infectious Disease"/>
            <person name="Wu L."/>
            <person name="Ma J."/>
        </authorList>
    </citation>
    <scope>NUCLEOTIDE SEQUENCE [LARGE SCALE GENOMIC DNA]</scope>
    <source>
        <strain evidence="3">CCUG 56401</strain>
    </source>
</reference>
<sequence length="164" mass="17556">MSAGLPVLTGNEQEWMARAIELATSSVDNGGGPFGALVVRDGEIVATGANRVTLDFDPTAHAEVTAIRNACKALGTFKLDGCVLVTSCEPCPMCLASALWARMDAVLYAADRHDAAAAGFDDRAFYDVFSDPDHASPTDVRRVERPDRNAAFDAWTAKSDRVDY</sequence>
<dbReference type="InterPro" id="IPR016193">
    <property type="entry name" value="Cytidine_deaminase-like"/>
</dbReference>
<dbReference type="PANTHER" id="PTHR11079">
    <property type="entry name" value="CYTOSINE DEAMINASE FAMILY MEMBER"/>
    <property type="match status" value="1"/>
</dbReference>